<dbReference type="PANTHER" id="PTHR32096">
    <property type="entry name" value="WRKY TRANSCRIPTION FACTOR 30-RELATED-RELATED"/>
    <property type="match status" value="1"/>
</dbReference>
<feature type="region of interest" description="Disordered" evidence="8">
    <location>
        <begin position="294"/>
        <end position="383"/>
    </location>
</feature>
<comment type="subcellular location">
    <subcellularLocation>
        <location evidence="1">Nucleus</location>
    </subcellularLocation>
</comment>
<feature type="compositionally biased region" description="Polar residues" evidence="8">
    <location>
        <begin position="302"/>
        <end position="313"/>
    </location>
</feature>
<feature type="compositionally biased region" description="Low complexity" evidence="8">
    <location>
        <begin position="347"/>
        <end position="370"/>
    </location>
</feature>
<dbReference type="SMART" id="SM00774">
    <property type="entry name" value="WRKY"/>
    <property type="match status" value="1"/>
</dbReference>
<gene>
    <name evidence="10" type="ORF">U9M48_033661</name>
</gene>
<keyword evidence="4" id="KW-0804">Transcription</keyword>
<dbReference type="Pfam" id="PF03106">
    <property type="entry name" value="WRKY"/>
    <property type="match status" value="1"/>
</dbReference>
<dbReference type="InterPro" id="IPR036576">
    <property type="entry name" value="WRKY_dom_sf"/>
</dbReference>
<evidence type="ECO:0000256" key="6">
    <source>
        <dbReference type="ARBA" id="ARBA00059805"/>
    </source>
</evidence>
<evidence type="ECO:0000256" key="7">
    <source>
        <dbReference type="ARBA" id="ARBA00060761"/>
    </source>
</evidence>
<evidence type="ECO:0000256" key="4">
    <source>
        <dbReference type="ARBA" id="ARBA00023163"/>
    </source>
</evidence>
<keyword evidence="2" id="KW-0805">Transcription regulation</keyword>
<dbReference type="SUPFAM" id="SSF118290">
    <property type="entry name" value="WRKY DNA-binding domain"/>
    <property type="match status" value="1"/>
</dbReference>
<protein>
    <recommendedName>
        <fullName evidence="9">WRKY domain-containing protein</fullName>
    </recommendedName>
</protein>
<feature type="compositionally biased region" description="Low complexity" evidence="8">
    <location>
        <begin position="320"/>
        <end position="330"/>
    </location>
</feature>
<name>A0AAQ3X6T3_PASNO</name>
<dbReference type="Proteomes" id="UP001341281">
    <property type="component" value="Chromosome 07"/>
</dbReference>
<evidence type="ECO:0000256" key="3">
    <source>
        <dbReference type="ARBA" id="ARBA00023125"/>
    </source>
</evidence>
<dbReference type="PANTHER" id="PTHR32096:SF149">
    <property type="entry name" value="WRKY DOMAIN-CONTAINING PROTEIN"/>
    <property type="match status" value="1"/>
</dbReference>
<dbReference type="GO" id="GO:0000976">
    <property type="term" value="F:transcription cis-regulatory region binding"/>
    <property type="evidence" value="ECO:0007669"/>
    <property type="project" value="TreeGrafter"/>
</dbReference>
<dbReference type="InterPro" id="IPR003657">
    <property type="entry name" value="WRKY_dom"/>
</dbReference>
<feature type="domain" description="WRKY" evidence="9">
    <location>
        <begin position="237"/>
        <end position="303"/>
    </location>
</feature>
<keyword evidence="5" id="KW-0539">Nucleus</keyword>
<proteinExistence type="inferred from homology"/>
<evidence type="ECO:0000313" key="10">
    <source>
        <dbReference type="EMBL" id="WVZ86950.1"/>
    </source>
</evidence>
<evidence type="ECO:0000256" key="2">
    <source>
        <dbReference type="ARBA" id="ARBA00023015"/>
    </source>
</evidence>
<comment type="function">
    <text evidence="6">Transcription factor. Interacts specifically with the W box (5'-(T)TGAC[CT]-3'), a frequently occurring elicitor-responsive cis-acting element.</text>
</comment>
<evidence type="ECO:0000256" key="8">
    <source>
        <dbReference type="SAM" id="MobiDB-lite"/>
    </source>
</evidence>
<comment type="similarity">
    <text evidence="7">Belongs to the WRKY group II-e family.</text>
</comment>
<keyword evidence="11" id="KW-1185">Reference proteome</keyword>
<evidence type="ECO:0000259" key="9">
    <source>
        <dbReference type="PROSITE" id="PS50811"/>
    </source>
</evidence>
<dbReference type="GO" id="GO:0003700">
    <property type="term" value="F:DNA-binding transcription factor activity"/>
    <property type="evidence" value="ECO:0007669"/>
    <property type="project" value="InterPro"/>
</dbReference>
<evidence type="ECO:0000256" key="5">
    <source>
        <dbReference type="ARBA" id="ARBA00023242"/>
    </source>
</evidence>
<dbReference type="InterPro" id="IPR044810">
    <property type="entry name" value="WRKY_plant"/>
</dbReference>
<keyword evidence="3" id="KW-0238">DNA-binding</keyword>
<reference evidence="10 11" key="1">
    <citation type="submission" date="2024-02" db="EMBL/GenBank/DDBJ databases">
        <title>High-quality chromosome-scale genome assembly of Pensacola bahiagrass (Paspalum notatum Flugge var. saurae).</title>
        <authorList>
            <person name="Vega J.M."/>
            <person name="Podio M."/>
            <person name="Orjuela J."/>
            <person name="Siena L.A."/>
            <person name="Pessino S.C."/>
            <person name="Combes M.C."/>
            <person name="Mariac C."/>
            <person name="Albertini E."/>
            <person name="Pupilli F."/>
            <person name="Ortiz J.P.A."/>
            <person name="Leblanc O."/>
        </authorList>
    </citation>
    <scope>NUCLEOTIDE SEQUENCE [LARGE SCALE GENOMIC DNA]</scope>
    <source>
        <strain evidence="10">R1</strain>
        <tissue evidence="10">Leaf</tissue>
    </source>
</reference>
<dbReference type="EMBL" id="CP144751">
    <property type="protein sequence ID" value="WVZ86950.1"/>
    <property type="molecule type" value="Genomic_DNA"/>
</dbReference>
<dbReference type="FunFam" id="2.20.25.80:FF:000005">
    <property type="entry name" value="probable WRKY transcription factor 14"/>
    <property type="match status" value="1"/>
</dbReference>
<dbReference type="AlphaFoldDB" id="A0AAQ3X6T3"/>
<dbReference type="GO" id="GO:0005634">
    <property type="term" value="C:nucleus"/>
    <property type="evidence" value="ECO:0007669"/>
    <property type="project" value="UniProtKB-SubCell"/>
</dbReference>
<sequence>MCDYFLQRMEGDQAGGGDLTDIVRAGGGGAMAAMPAAAGNAEVPSTAADHWQLQEDPMLFPPPPSSSSDACAAVGGADVIFGANPFAGLGDPFCSDYSSGADFLDAMPDAMAKVGFDTGVGASSGGCGGGGGQMLDMSRKPLLPRGVPMPPVGGLQPPRVLPSPLSPRAIRPYPGLAGDMVKLGITAGQVAGCAIDAAVVGMQMSSPRAAGGIKRRKNQARKVVCIPAPTAAGGRPTGEVVPSDLWAWRKYGQKPIKGSPYPRGYYRCSSSKGCSARKQVERSRTDPNMLVITYTSEHNHPWPTQRNALAGSTRNHHSKNSSGSSGPKSSQNEKQQQPNVKEEPKDPAAATTTTASTVTTTASSTPAAAAVKEETLAGSSSEGLGRSVMDAAAVGQHDIELMDHVFGESYKPMIPEAGQSDDFFSDLAELESDPMSLIFSKEYMEAKPSSGDRGQEKAISCKDLDPFDMLDWSTTTSSAGSSFEQQGRNGG</sequence>
<evidence type="ECO:0000313" key="11">
    <source>
        <dbReference type="Proteomes" id="UP001341281"/>
    </source>
</evidence>
<dbReference type="Gene3D" id="2.20.25.80">
    <property type="entry name" value="WRKY domain"/>
    <property type="match status" value="1"/>
</dbReference>
<organism evidence="10 11">
    <name type="scientific">Paspalum notatum var. saurae</name>
    <dbReference type="NCBI Taxonomy" id="547442"/>
    <lineage>
        <taxon>Eukaryota</taxon>
        <taxon>Viridiplantae</taxon>
        <taxon>Streptophyta</taxon>
        <taxon>Embryophyta</taxon>
        <taxon>Tracheophyta</taxon>
        <taxon>Spermatophyta</taxon>
        <taxon>Magnoliopsida</taxon>
        <taxon>Liliopsida</taxon>
        <taxon>Poales</taxon>
        <taxon>Poaceae</taxon>
        <taxon>PACMAD clade</taxon>
        <taxon>Panicoideae</taxon>
        <taxon>Andropogonodae</taxon>
        <taxon>Paspaleae</taxon>
        <taxon>Paspalinae</taxon>
        <taxon>Paspalum</taxon>
    </lineage>
</organism>
<evidence type="ECO:0000256" key="1">
    <source>
        <dbReference type="ARBA" id="ARBA00004123"/>
    </source>
</evidence>
<dbReference type="PROSITE" id="PS50811">
    <property type="entry name" value="WRKY"/>
    <property type="match status" value="1"/>
</dbReference>
<accession>A0AAQ3X6T3</accession>